<sequence>MARKTLVKGMWSKDDIKQLRKLFPDHATAEVASNLGRPTEAVKKKASRMGLKKNKRYMKSLGRS</sequence>
<protein>
    <submittedName>
        <fullName evidence="2">Uncharacterized protein</fullName>
    </submittedName>
</protein>
<comment type="caution">
    <text evidence="2">The sequence shown here is derived from an EMBL/GenBank/DDBJ whole genome shotgun (WGS) entry which is preliminary data.</text>
</comment>
<dbReference type="Proteomes" id="UP001431776">
    <property type="component" value="Unassembled WGS sequence"/>
</dbReference>
<dbReference type="RefSeq" id="WP_349246117.1">
    <property type="nucleotide sequence ID" value="NZ_JASCXX010000023.1"/>
</dbReference>
<evidence type="ECO:0000313" key="3">
    <source>
        <dbReference type="Proteomes" id="UP001431776"/>
    </source>
</evidence>
<keyword evidence="3" id="KW-1185">Reference proteome</keyword>
<reference evidence="2" key="1">
    <citation type="submission" date="2023-05" db="EMBL/GenBank/DDBJ databases">
        <title>Anaerotaeda fermentans gen. nov., sp. nov., a novel anaerobic planctomycete of the new family within the order Sedimentisphaerales isolated from Taman Peninsula, Russia.</title>
        <authorList>
            <person name="Khomyakova M.A."/>
            <person name="Merkel A.Y."/>
            <person name="Slobodkin A.I."/>
        </authorList>
    </citation>
    <scope>NUCLEOTIDE SEQUENCE</scope>
    <source>
        <strain evidence="2">M17dextr</strain>
    </source>
</reference>
<proteinExistence type="predicted"/>
<name>A0AAW6U435_9BACT</name>
<evidence type="ECO:0000256" key="1">
    <source>
        <dbReference type="SAM" id="MobiDB-lite"/>
    </source>
</evidence>
<dbReference type="EMBL" id="JASCXX010000023">
    <property type="protein sequence ID" value="MDI6450708.1"/>
    <property type="molecule type" value="Genomic_DNA"/>
</dbReference>
<dbReference type="AlphaFoldDB" id="A0AAW6U435"/>
<evidence type="ECO:0000313" key="2">
    <source>
        <dbReference type="EMBL" id="MDI6450708.1"/>
    </source>
</evidence>
<accession>A0AAW6U435</accession>
<gene>
    <name evidence="2" type="ORF">QJ522_16740</name>
</gene>
<dbReference type="Gene3D" id="1.10.10.60">
    <property type="entry name" value="Homeodomain-like"/>
    <property type="match status" value="1"/>
</dbReference>
<feature type="region of interest" description="Disordered" evidence="1">
    <location>
        <begin position="39"/>
        <end position="64"/>
    </location>
</feature>
<organism evidence="2 3">
    <name type="scientific">Anaerobaca lacustris</name>
    <dbReference type="NCBI Taxonomy" id="3044600"/>
    <lineage>
        <taxon>Bacteria</taxon>
        <taxon>Pseudomonadati</taxon>
        <taxon>Planctomycetota</taxon>
        <taxon>Phycisphaerae</taxon>
        <taxon>Sedimentisphaerales</taxon>
        <taxon>Anaerobacaceae</taxon>
        <taxon>Anaerobaca</taxon>
    </lineage>
</organism>
<feature type="compositionally biased region" description="Basic residues" evidence="1">
    <location>
        <begin position="44"/>
        <end position="58"/>
    </location>
</feature>